<protein>
    <submittedName>
        <fullName evidence="2">5-amino-6-(5-phosphoribosylamino)uracil reductase</fullName>
    </submittedName>
</protein>
<dbReference type="Pfam" id="PF01872">
    <property type="entry name" value="RibD_C"/>
    <property type="match status" value="1"/>
</dbReference>
<dbReference type="AlphaFoldDB" id="T1BM40"/>
<reference evidence="2" key="2">
    <citation type="journal article" date="2014" name="ISME J.">
        <title>Microbial stratification in low pH oxic and suboxic macroscopic growths along an acid mine drainage.</title>
        <authorList>
            <person name="Mendez-Garcia C."/>
            <person name="Mesa V."/>
            <person name="Sprenger R.R."/>
            <person name="Richter M."/>
            <person name="Diez M.S."/>
            <person name="Solano J."/>
            <person name="Bargiela R."/>
            <person name="Golyshina O.V."/>
            <person name="Manteca A."/>
            <person name="Ramos J.L."/>
            <person name="Gallego J.R."/>
            <person name="Llorente I."/>
            <person name="Martins Dos Santos V.A."/>
            <person name="Jensen O.N."/>
            <person name="Pelaez A.I."/>
            <person name="Sanchez J."/>
            <person name="Ferrer M."/>
        </authorList>
    </citation>
    <scope>NUCLEOTIDE SEQUENCE</scope>
</reference>
<dbReference type="GO" id="GO:0009231">
    <property type="term" value="P:riboflavin biosynthetic process"/>
    <property type="evidence" value="ECO:0007669"/>
    <property type="project" value="InterPro"/>
</dbReference>
<evidence type="ECO:0000313" key="2">
    <source>
        <dbReference type="EMBL" id="EQD69548.1"/>
    </source>
</evidence>
<proteinExistence type="predicted"/>
<dbReference type="EMBL" id="AUZX01004964">
    <property type="protein sequence ID" value="EQD69548.1"/>
    <property type="molecule type" value="Genomic_DNA"/>
</dbReference>
<gene>
    <name evidence="2" type="ORF">B1A_06865</name>
</gene>
<dbReference type="SUPFAM" id="SSF53597">
    <property type="entry name" value="Dihydrofolate reductase-like"/>
    <property type="match status" value="1"/>
</dbReference>
<dbReference type="InterPro" id="IPR002734">
    <property type="entry name" value="RibDG_C"/>
</dbReference>
<name>T1BM40_9ZZZZ</name>
<accession>T1BM40</accession>
<comment type="caution">
    <text evidence="2">The sequence shown here is derived from an EMBL/GenBank/DDBJ whole genome shotgun (WGS) entry which is preliminary data.</text>
</comment>
<feature type="domain" description="Bacterial bifunctional deaminase-reductase C-terminal" evidence="1">
    <location>
        <begin position="2"/>
        <end position="76"/>
    </location>
</feature>
<sequence>MPSIMESLYSFGIRKLLVEGGGMTIMSILRNCSIDKFYVYTGPLIIGNGGIRLFSTHNPCNIKFKQIKLIGNGVLFQIDPLSLGGC</sequence>
<dbReference type="Gene3D" id="3.40.430.10">
    <property type="entry name" value="Dihydrofolate Reductase, subunit A"/>
    <property type="match status" value="1"/>
</dbReference>
<evidence type="ECO:0000259" key="1">
    <source>
        <dbReference type="Pfam" id="PF01872"/>
    </source>
</evidence>
<organism evidence="2">
    <name type="scientific">mine drainage metagenome</name>
    <dbReference type="NCBI Taxonomy" id="410659"/>
    <lineage>
        <taxon>unclassified sequences</taxon>
        <taxon>metagenomes</taxon>
        <taxon>ecological metagenomes</taxon>
    </lineage>
</organism>
<dbReference type="GO" id="GO:0008703">
    <property type="term" value="F:5-amino-6-(5-phosphoribosylamino)uracil reductase activity"/>
    <property type="evidence" value="ECO:0007669"/>
    <property type="project" value="InterPro"/>
</dbReference>
<reference evidence="2" key="1">
    <citation type="submission" date="2013-08" db="EMBL/GenBank/DDBJ databases">
        <authorList>
            <person name="Mendez C."/>
            <person name="Richter M."/>
            <person name="Ferrer M."/>
            <person name="Sanchez J."/>
        </authorList>
    </citation>
    <scope>NUCLEOTIDE SEQUENCE</scope>
</reference>
<dbReference type="InterPro" id="IPR024072">
    <property type="entry name" value="DHFR-like_dom_sf"/>
</dbReference>